<dbReference type="EMBL" id="BIMW01000124">
    <property type="protein sequence ID" value="GCE95201.1"/>
    <property type="molecule type" value="Genomic_DNA"/>
</dbReference>
<name>A0A5M3TB59_LIMPL</name>
<feature type="transmembrane region" description="Helical" evidence="1">
    <location>
        <begin position="20"/>
        <end position="39"/>
    </location>
</feature>
<keyword evidence="1" id="KW-1133">Transmembrane helix</keyword>
<dbReference type="RefSeq" id="WP_006619425.1">
    <property type="nucleotide sequence ID" value="NZ_BIMW01000124.1"/>
</dbReference>
<evidence type="ECO:0000259" key="2">
    <source>
        <dbReference type="Pfam" id="PF20522"/>
    </source>
</evidence>
<keyword evidence="4" id="KW-1185">Reference proteome</keyword>
<keyword evidence="1" id="KW-0472">Membrane</keyword>
<proteinExistence type="predicted"/>
<dbReference type="Proteomes" id="UP000326169">
    <property type="component" value="Unassembled WGS sequence"/>
</dbReference>
<evidence type="ECO:0000313" key="4">
    <source>
        <dbReference type="Proteomes" id="UP000326169"/>
    </source>
</evidence>
<reference evidence="3 4" key="1">
    <citation type="journal article" date="2019" name="J Genomics">
        <title>The Draft Genome of a Hydrogen-producing Cyanobacterium, Arthrospira platensis NIES-46.</title>
        <authorList>
            <person name="Suzuki S."/>
            <person name="Yamaguchi H."/>
            <person name="Kawachi M."/>
        </authorList>
    </citation>
    <scope>NUCLEOTIDE SEQUENCE [LARGE SCALE GENOMIC DNA]</scope>
    <source>
        <strain evidence="3 4">NIES-46</strain>
    </source>
</reference>
<keyword evidence="1" id="KW-0812">Transmembrane</keyword>
<dbReference type="PANTHER" id="PTHR36046:SF1">
    <property type="entry name" value="DUF6737 DOMAIN-CONTAINING PROTEIN"/>
    <property type="match status" value="1"/>
</dbReference>
<dbReference type="PANTHER" id="PTHR36046">
    <property type="entry name" value="PROTEIN, PUTATIVE-RELATED"/>
    <property type="match status" value="1"/>
</dbReference>
<protein>
    <recommendedName>
        <fullName evidence="2">DUF6737 domain-containing protein</fullName>
    </recommendedName>
</protein>
<evidence type="ECO:0000313" key="3">
    <source>
        <dbReference type="EMBL" id="GCE95201.1"/>
    </source>
</evidence>
<feature type="domain" description="DUF6737" evidence="2">
    <location>
        <begin position="10"/>
        <end position="65"/>
    </location>
</feature>
<comment type="caution">
    <text evidence="3">The sequence shown here is derived from an EMBL/GenBank/DDBJ whole genome shotgun (WGS) entry which is preliminary data.</text>
</comment>
<feature type="transmembrane region" description="Helical" evidence="1">
    <location>
        <begin position="46"/>
        <end position="66"/>
    </location>
</feature>
<gene>
    <name evidence="3" type="ORF">NIES46_32630</name>
</gene>
<organism evidence="3 4">
    <name type="scientific">Limnospira platensis NIES-46</name>
    <dbReference type="NCBI Taxonomy" id="1236695"/>
    <lineage>
        <taxon>Bacteria</taxon>
        <taxon>Bacillati</taxon>
        <taxon>Cyanobacteriota</taxon>
        <taxon>Cyanophyceae</taxon>
        <taxon>Oscillatoriophycideae</taxon>
        <taxon>Oscillatoriales</taxon>
        <taxon>Sirenicapillariaceae</taxon>
        <taxon>Limnospira</taxon>
    </lineage>
</organism>
<accession>A0A5M3TB59</accession>
<dbReference type="Pfam" id="PF20522">
    <property type="entry name" value="DUF6737"/>
    <property type="match status" value="1"/>
</dbReference>
<evidence type="ECO:0000256" key="1">
    <source>
        <dbReference type="SAM" id="Phobius"/>
    </source>
</evidence>
<dbReference type="InterPro" id="IPR046625">
    <property type="entry name" value="DUF6737"/>
</dbReference>
<sequence length="79" mass="9084">MNQNQPSSDNPWDYKPWWCQPWSILLTGVSLISGSWLIFHQVWLSVIVGVPVLTWMGFFLLIWPGLMRSAMMSDAEGND</sequence>
<dbReference type="GeneID" id="301684063"/>